<accession>A0A437NV02</accession>
<dbReference type="Proteomes" id="UP000286997">
    <property type="component" value="Unassembled WGS sequence"/>
</dbReference>
<reference evidence="6 7" key="1">
    <citation type="submission" date="2019-01" db="EMBL/GenBank/DDBJ databases">
        <authorList>
            <person name="Chen W.-M."/>
        </authorList>
    </citation>
    <scope>NUCLEOTIDE SEQUENCE [LARGE SCALE GENOMIC DNA]</scope>
    <source>
        <strain evidence="6 7">TER-1</strain>
    </source>
</reference>
<evidence type="ECO:0000259" key="5">
    <source>
        <dbReference type="PROSITE" id="PS50931"/>
    </source>
</evidence>
<comment type="similarity">
    <text evidence="1">Belongs to the LysR transcriptional regulatory family.</text>
</comment>
<keyword evidence="2" id="KW-0805">Transcription regulation</keyword>
<dbReference type="GO" id="GO:0043565">
    <property type="term" value="F:sequence-specific DNA binding"/>
    <property type="evidence" value="ECO:0007669"/>
    <property type="project" value="TreeGrafter"/>
</dbReference>
<sequence>MSRPDLSDLAAFAAVARHRSFRRAAAELGVSPSALSHALRGLEERIGVRLLNRTTRSVAPTEAGDALLARLAPALVEIARGVEEAAASLGRPVGRLRINAPRSACRLVLMPLVIRFLARHPGVRVEVACDDALVDIVRGGFDAGVRFGERVARDMVAVPLGGPQRFAVVAAPAYLAARGVPAHPDDLAGHACLRQRFPGGAVFRWEFARDGEEIEPALDGPLVAGDQDLLLQAARDGLGLAFVFEGLAAPDLAAGRLARVLEPWCPAFPGFVLYHPGRRRVPAPLRAFLDMLREPGDG</sequence>
<dbReference type="OrthoDB" id="9813056at2"/>
<dbReference type="RefSeq" id="WP_127733754.1">
    <property type="nucleotide sequence ID" value="NZ_SACP01000040.1"/>
</dbReference>
<keyword evidence="3" id="KW-0238">DNA-binding</keyword>
<dbReference type="InterPro" id="IPR058163">
    <property type="entry name" value="LysR-type_TF_proteobact-type"/>
</dbReference>
<dbReference type="EMBL" id="SACP01000040">
    <property type="protein sequence ID" value="RVU13866.1"/>
    <property type="molecule type" value="Genomic_DNA"/>
</dbReference>
<evidence type="ECO:0000256" key="4">
    <source>
        <dbReference type="ARBA" id="ARBA00023163"/>
    </source>
</evidence>
<dbReference type="Gene3D" id="1.10.10.10">
    <property type="entry name" value="Winged helix-like DNA-binding domain superfamily/Winged helix DNA-binding domain"/>
    <property type="match status" value="1"/>
</dbReference>
<keyword evidence="4" id="KW-0804">Transcription</keyword>
<dbReference type="InterPro" id="IPR000847">
    <property type="entry name" value="LysR_HTH_N"/>
</dbReference>
<dbReference type="PROSITE" id="PS50931">
    <property type="entry name" value="HTH_LYSR"/>
    <property type="match status" value="1"/>
</dbReference>
<dbReference type="Pfam" id="PF03466">
    <property type="entry name" value="LysR_substrate"/>
    <property type="match status" value="1"/>
</dbReference>
<keyword evidence="7" id="KW-1185">Reference proteome</keyword>
<comment type="caution">
    <text evidence="6">The sequence shown here is derived from an EMBL/GenBank/DDBJ whole genome shotgun (WGS) entry which is preliminary data.</text>
</comment>
<dbReference type="GO" id="GO:0006351">
    <property type="term" value="P:DNA-templated transcription"/>
    <property type="evidence" value="ECO:0007669"/>
    <property type="project" value="TreeGrafter"/>
</dbReference>
<dbReference type="Gene3D" id="3.40.190.290">
    <property type="match status" value="1"/>
</dbReference>
<dbReference type="PANTHER" id="PTHR30537:SF1">
    <property type="entry name" value="HTH-TYPE TRANSCRIPTIONAL REGULATOR PGRR"/>
    <property type="match status" value="1"/>
</dbReference>
<dbReference type="GO" id="GO:0003700">
    <property type="term" value="F:DNA-binding transcription factor activity"/>
    <property type="evidence" value="ECO:0007669"/>
    <property type="project" value="InterPro"/>
</dbReference>
<evidence type="ECO:0000313" key="6">
    <source>
        <dbReference type="EMBL" id="RVU13866.1"/>
    </source>
</evidence>
<protein>
    <submittedName>
        <fullName evidence="6">LysR family transcriptional regulator</fullName>
    </submittedName>
</protein>
<gene>
    <name evidence="6" type="ORF">EOE48_25830</name>
</gene>
<organism evidence="6 7">
    <name type="scientific">Methylobacterium oryzihabitans</name>
    <dbReference type="NCBI Taxonomy" id="2499852"/>
    <lineage>
        <taxon>Bacteria</taxon>
        <taxon>Pseudomonadati</taxon>
        <taxon>Pseudomonadota</taxon>
        <taxon>Alphaproteobacteria</taxon>
        <taxon>Hyphomicrobiales</taxon>
        <taxon>Methylobacteriaceae</taxon>
        <taxon>Methylobacterium</taxon>
    </lineage>
</organism>
<dbReference type="InterPro" id="IPR036390">
    <property type="entry name" value="WH_DNA-bd_sf"/>
</dbReference>
<dbReference type="SUPFAM" id="SSF53850">
    <property type="entry name" value="Periplasmic binding protein-like II"/>
    <property type="match status" value="1"/>
</dbReference>
<dbReference type="AlphaFoldDB" id="A0A437NV02"/>
<dbReference type="Pfam" id="PF00126">
    <property type="entry name" value="HTH_1"/>
    <property type="match status" value="1"/>
</dbReference>
<evidence type="ECO:0000256" key="3">
    <source>
        <dbReference type="ARBA" id="ARBA00023125"/>
    </source>
</evidence>
<dbReference type="PANTHER" id="PTHR30537">
    <property type="entry name" value="HTH-TYPE TRANSCRIPTIONAL REGULATOR"/>
    <property type="match status" value="1"/>
</dbReference>
<evidence type="ECO:0000313" key="7">
    <source>
        <dbReference type="Proteomes" id="UP000286997"/>
    </source>
</evidence>
<dbReference type="CDD" id="cd08474">
    <property type="entry name" value="PBP2_CrgA_like_5"/>
    <property type="match status" value="1"/>
</dbReference>
<evidence type="ECO:0000256" key="2">
    <source>
        <dbReference type="ARBA" id="ARBA00023015"/>
    </source>
</evidence>
<dbReference type="SUPFAM" id="SSF46785">
    <property type="entry name" value="Winged helix' DNA-binding domain"/>
    <property type="match status" value="1"/>
</dbReference>
<name>A0A437NV02_9HYPH</name>
<evidence type="ECO:0000256" key="1">
    <source>
        <dbReference type="ARBA" id="ARBA00009437"/>
    </source>
</evidence>
<dbReference type="InterPro" id="IPR005119">
    <property type="entry name" value="LysR_subst-bd"/>
</dbReference>
<dbReference type="FunFam" id="1.10.10.10:FF:000001">
    <property type="entry name" value="LysR family transcriptional regulator"/>
    <property type="match status" value="1"/>
</dbReference>
<feature type="domain" description="HTH lysR-type" evidence="5">
    <location>
        <begin position="4"/>
        <end position="61"/>
    </location>
</feature>
<dbReference type="InterPro" id="IPR036388">
    <property type="entry name" value="WH-like_DNA-bd_sf"/>
</dbReference>
<proteinExistence type="inferred from homology"/>